<dbReference type="EMBL" id="AP017312">
    <property type="protein sequence ID" value="BAU27198.1"/>
    <property type="molecule type" value="Genomic_DNA"/>
</dbReference>
<accession>A0A0U5BG85</accession>
<dbReference type="Proteomes" id="UP000217696">
    <property type="component" value="Chromosome"/>
</dbReference>
<sequence length="208" mass="23843">MVYMDEKIIELMREVQKEINQASGESNDDKVDVQKPFIKIKGEVIPFEEKRLLGNSLKIHLPKAFSIMSPKMAALKYPSEKRPTLIYTNEDTTINMAFNYTKSQLKNSDVDSFKNNMVQILKKTQPLARWFDEGVENINGQNVGYCDFLVPSLDATIYNLLFFTDLRGKALLCTFNCLEEEMTDWKPIAKGIMESLYICAEEEGETSV</sequence>
<protein>
    <submittedName>
        <fullName evidence="1">Uncharacterized protein</fullName>
    </submittedName>
</protein>
<dbReference type="OrthoDB" id="249246at2"/>
<reference evidence="1 2" key="1">
    <citation type="submission" date="2015-12" db="EMBL/GenBank/DDBJ databases">
        <title>Genome sequence of Aneurinibacillus soli.</title>
        <authorList>
            <person name="Lee J.S."/>
            <person name="Lee K.C."/>
            <person name="Kim K.K."/>
            <person name="Lee B.W."/>
        </authorList>
    </citation>
    <scope>NUCLEOTIDE SEQUENCE [LARGE SCALE GENOMIC DNA]</scope>
    <source>
        <strain evidence="1 2">CB4</strain>
    </source>
</reference>
<dbReference type="KEGG" id="asoc:CB4_01367"/>
<evidence type="ECO:0000313" key="2">
    <source>
        <dbReference type="Proteomes" id="UP000217696"/>
    </source>
</evidence>
<evidence type="ECO:0000313" key="1">
    <source>
        <dbReference type="EMBL" id="BAU27198.1"/>
    </source>
</evidence>
<name>A0A0U5BG85_9BACL</name>
<keyword evidence="2" id="KW-1185">Reference proteome</keyword>
<dbReference type="AlphaFoldDB" id="A0A0U5BG85"/>
<organism evidence="1 2">
    <name type="scientific">Aneurinibacillus soli</name>
    <dbReference type="NCBI Taxonomy" id="1500254"/>
    <lineage>
        <taxon>Bacteria</taxon>
        <taxon>Bacillati</taxon>
        <taxon>Bacillota</taxon>
        <taxon>Bacilli</taxon>
        <taxon>Bacillales</taxon>
        <taxon>Paenibacillaceae</taxon>
        <taxon>Aneurinibacillus group</taxon>
        <taxon>Aneurinibacillus</taxon>
    </lineage>
</organism>
<gene>
    <name evidence="1" type="ORF">CB4_01367</name>
</gene>
<proteinExistence type="predicted"/>